<protein>
    <submittedName>
        <fullName evidence="2">Uncharacterized protein</fullName>
    </submittedName>
</protein>
<gene>
    <name evidence="2" type="ORF">BJ085DRAFT_34863</name>
</gene>
<sequence>MMILSVRFLSLVGFTVLLLTVGWLPALPTATATPVNQSGSAASYPRPITLVQLWDIVRSGFESLLSQTTAGDDGNSPDQSSQPTTSSAASTDGVSTCTSYQGTTTVTQAILTLATTTTPHSNDDSSRQLTTATTIPPPYTSATSRTIRTCAVPPRSQLASSPNLDPSPTPTVP</sequence>
<name>A0A4P9ZMJ5_9FUNG</name>
<dbReference type="Proteomes" id="UP000268162">
    <property type="component" value="Unassembled WGS sequence"/>
</dbReference>
<evidence type="ECO:0000313" key="3">
    <source>
        <dbReference type="Proteomes" id="UP000268162"/>
    </source>
</evidence>
<reference evidence="3" key="1">
    <citation type="journal article" date="2018" name="Nat. Microbiol.">
        <title>Leveraging single-cell genomics to expand the fungal tree of life.</title>
        <authorList>
            <person name="Ahrendt S.R."/>
            <person name="Quandt C.A."/>
            <person name="Ciobanu D."/>
            <person name="Clum A."/>
            <person name="Salamov A."/>
            <person name="Andreopoulos B."/>
            <person name="Cheng J.F."/>
            <person name="Woyke T."/>
            <person name="Pelin A."/>
            <person name="Henrissat B."/>
            <person name="Reynolds N.K."/>
            <person name="Benny G.L."/>
            <person name="Smith M.E."/>
            <person name="James T.Y."/>
            <person name="Grigoriev I.V."/>
        </authorList>
    </citation>
    <scope>NUCLEOTIDE SEQUENCE [LARGE SCALE GENOMIC DNA]</scope>
    <source>
        <strain evidence="3">RSA 468</strain>
    </source>
</reference>
<feature type="region of interest" description="Disordered" evidence="1">
    <location>
        <begin position="67"/>
        <end position="95"/>
    </location>
</feature>
<proteinExistence type="predicted"/>
<feature type="compositionally biased region" description="Polar residues" evidence="1">
    <location>
        <begin position="127"/>
        <end position="147"/>
    </location>
</feature>
<feature type="region of interest" description="Disordered" evidence="1">
    <location>
        <begin position="117"/>
        <end position="173"/>
    </location>
</feature>
<dbReference type="EMBL" id="ML003132">
    <property type="protein sequence ID" value="RKP34616.1"/>
    <property type="molecule type" value="Genomic_DNA"/>
</dbReference>
<feature type="compositionally biased region" description="Low complexity" evidence="1">
    <location>
        <begin position="76"/>
        <end position="92"/>
    </location>
</feature>
<keyword evidence="3" id="KW-1185">Reference proteome</keyword>
<dbReference type="AlphaFoldDB" id="A0A4P9ZMJ5"/>
<evidence type="ECO:0000256" key="1">
    <source>
        <dbReference type="SAM" id="MobiDB-lite"/>
    </source>
</evidence>
<organism evidence="2 3">
    <name type="scientific">Dimargaris cristalligena</name>
    <dbReference type="NCBI Taxonomy" id="215637"/>
    <lineage>
        <taxon>Eukaryota</taxon>
        <taxon>Fungi</taxon>
        <taxon>Fungi incertae sedis</taxon>
        <taxon>Zoopagomycota</taxon>
        <taxon>Kickxellomycotina</taxon>
        <taxon>Dimargaritomycetes</taxon>
        <taxon>Dimargaritales</taxon>
        <taxon>Dimargaritaceae</taxon>
        <taxon>Dimargaris</taxon>
    </lineage>
</organism>
<accession>A0A4P9ZMJ5</accession>
<evidence type="ECO:0000313" key="2">
    <source>
        <dbReference type="EMBL" id="RKP34616.1"/>
    </source>
</evidence>